<organism evidence="20 21">
    <name type="scientific">Nocardioides marmoriginsengisoli</name>
    <dbReference type="NCBI Taxonomy" id="661483"/>
    <lineage>
        <taxon>Bacteria</taxon>
        <taxon>Bacillati</taxon>
        <taxon>Actinomycetota</taxon>
        <taxon>Actinomycetes</taxon>
        <taxon>Propionibacteriales</taxon>
        <taxon>Nocardioidaceae</taxon>
        <taxon>Nocardioides</taxon>
    </lineage>
</organism>
<comment type="function">
    <text evidence="16">Member of the two-component regulatory system NreB/NreC involved in the control of dissimilatory nitrate/nitrite reduction in response to oxygen. NreB functions as a direct oxygen sensor histidine kinase which is autophosphorylated, in the absence of oxygen, probably at the conserved histidine residue, and transfers its phosphate group probably to a conserved aspartate residue of NreC. NreB/NreC activates the expression of the nitrate (narGHJI) and nitrite (nir) reductase operons, as well as the putative nitrate transporter gene narT.</text>
</comment>
<evidence type="ECO:0000313" key="20">
    <source>
        <dbReference type="EMBL" id="RNL60469.1"/>
    </source>
</evidence>
<evidence type="ECO:0000256" key="10">
    <source>
        <dbReference type="ARBA" id="ARBA00022741"/>
    </source>
</evidence>
<dbReference type="GO" id="GO:0005737">
    <property type="term" value="C:cytoplasm"/>
    <property type="evidence" value="ECO:0007669"/>
    <property type="project" value="UniProtKB-SubCell"/>
</dbReference>
<feature type="transmembrane region" description="Helical" evidence="18">
    <location>
        <begin position="59"/>
        <end position="77"/>
    </location>
</feature>
<evidence type="ECO:0000256" key="11">
    <source>
        <dbReference type="ARBA" id="ARBA00022777"/>
    </source>
</evidence>
<evidence type="ECO:0000256" key="4">
    <source>
        <dbReference type="ARBA" id="ARBA00012438"/>
    </source>
</evidence>
<dbReference type="InterPro" id="IPR036890">
    <property type="entry name" value="HATPase_C_sf"/>
</dbReference>
<proteinExistence type="predicted"/>
<keyword evidence="14" id="KW-0902">Two-component regulatory system</keyword>
<dbReference type="Pfam" id="PF02518">
    <property type="entry name" value="HATPase_c"/>
    <property type="match status" value="1"/>
</dbReference>
<feature type="transmembrane region" description="Helical" evidence="18">
    <location>
        <begin position="21"/>
        <end position="47"/>
    </location>
</feature>
<keyword evidence="6" id="KW-0004">4Fe-4S</keyword>
<keyword evidence="18" id="KW-0472">Membrane</keyword>
<dbReference type="PRINTS" id="PR00344">
    <property type="entry name" value="BCTRLSENSOR"/>
</dbReference>
<accession>A0A3N0CAY7</accession>
<comment type="catalytic activity">
    <reaction evidence="1">
        <text>ATP + protein L-histidine = ADP + protein N-phospho-L-histidine.</text>
        <dbReference type="EC" id="2.7.13.3"/>
    </reaction>
</comment>
<dbReference type="InterPro" id="IPR004358">
    <property type="entry name" value="Sig_transdc_His_kin-like_C"/>
</dbReference>
<keyword evidence="12" id="KW-0067">ATP-binding</keyword>
<dbReference type="Gene3D" id="3.30.565.10">
    <property type="entry name" value="Histidine kinase-like ATPase, C-terminal domain"/>
    <property type="match status" value="1"/>
</dbReference>
<keyword evidence="18" id="KW-1133">Transmembrane helix</keyword>
<dbReference type="InterPro" id="IPR011712">
    <property type="entry name" value="Sig_transdc_His_kin_sub3_dim/P"/>
</dbReference>
<keyword evidence="13" id="KW-0408">Iron</keyword>
<evidence type="ECO:0000256" key="9">
    <source>
        <dbReference type="ARBA" id="ARBA00022679"/>
    </source>
</evidence>
<feature type="transmembrane region" description="Helical" evidence="18">
    <location>
        <begin position="134"/>
        <end position="152"/>
    </location>
</feature>
<keyword evidence="10" id="KW-0547">Nucleotide-binding</keyword>
<dbReference type="SMART" id="SM00387">
    <property type="entry name" value="HATPase_c"/>
    <property type="match status" value="1"/>
</dbReference>
<feature type="transmembrane region" description="Helical" evidence="18">
    <location>
        <begin position="98"/>
        <end position="122"/>
    </location>
</feature>
<evidence type="ECO:0000256" key="1">
    <source>
        <dbReference type="ARBA" id="ARBA00000085"/>
    </source>
</evidence>
<dbReference type="GO" id="GO:0051539">
    <property type="term" value="F:4 iron, 4 sulfur cluster binding"/>
    <property type="evidence" value="ECO:0007669"/>
    <property type="project" value="UniProtKB-KW"/>
</dbReference>
<dbReference type="GO" id="GO:0046983">
    <property type="term" value="F:protein dimerization activity"/>
    <property type="evidence" value="ECO:0007669"/>
    <property type="project" value="InterPro"/>
</dbReference>
<dbReference type="GO" id="GO:0005524">
    <property type="term" value="F:ATP binding"/>
    <property type="evidence" value="ECO:0007669"/>
    <property type="project" value="UniProtKB-KW"/>
</dbReference>
<dbReference type="Pfam" id="PF07730">
    <property type="entry name" value="HisKA_3"/>
    <property type="match status" value="1"/>
</dbReference>
<keyword evidence="18" id="KW-0812">Transmembrane</keyword>
<dbReference type="Pfam" id="PF23539">
    <property type="entry name" value="DUF7134"/>
    <property type="match status" value="1"/>
</dbReference>
<keyword evidence="21" id="KW-1185">Reference proteome</keyword>
<dbReference type="InterPro" id="IPR055558">
    <property type="entry name" value="DUF7134"/>
</dbReference>
<comment type="caution">
    <text evidence="20">The sequence shown here is derived from an EMBL/GenBank/DDBJ whole genome shotgun (WGS) entry which is preliminary data.</text>
</comment>
<evidence type="ECO:0000256" key="12">
    <source>
        <dbReference type="ARBA" id="ARBA00022840"/>
    </source>
</evidence>
<dbReference type="InterPro" id="IPR003594">
    <property type="entry name" value="HATPase_dom"/>
</dbReference>
<keyword evidence="11 20" id="KW-0418">Kinase</keyword>
<keyword evidence="15" id="KW-0479">Metal-binding</keyword>
<dbReference type="OrthoDB" id="227596at2"/>
<dbReference type="Proteomes" id="UP000267128">
    <property type="component" value="Unassembled WGS sequence"/>
</dbReference>
<feature type="domain" description="Histidine kinase/HSP90-like ATPase" evidence="19">
    <location>
        <begin position="293"/>
        <end position="385"/>
    </location>
</feature>
<evidence type="ECO:0000256" key="16">
    <source>
        <dbReference type="ARBA" id="ARBA00024827"/>
    </source>
</evidence>
<name>A0A3N0CAY7_9ACTN</name>
<evidence type="ECO:0000256" key="7">
    <source>
        <dbReference type="ARBA" id="ARBA00022490"/>
    </source>
</evidence>
<evidence type="ECO:0000256" key="3">
    <source>
        <dbReference type="ARBA" id="ARBA00004496"/>
    </source>
</evidence>
<dbReference type="GO" id="GO:0000155">
    <property type="term" value="F:phosphorelay sensor kinase activity"/>
    <property type="evidence" value="ECO:0007669"/>
    <property type="project" value="InterPro"/>
</dbReference>
<evidence type="ECO:0000256" key="18">
    <source>
        <dbReference type="SAM" id="Phobius"/>
    </source>
</evidence>
<reference evidence="20 21" key="1">
    <citation type="submission" date="2018-11" db="EMBL/GenBank/DDBJ databases">
        <authorList>
            <person name="Li F."/>
        </authorList>
    </citation>
    <scope>NUCLEOTIDE SEQUENCE [LARGE SCALE GENOMIC DNA]</scope>
    <source>
        <strain evidence="20 21">Gsoil 097</strain>
    </source>
</reference>
<keyword evidence="7" id="KW-0963">Cytoplasm</keyword>
<evidence type="ECO:0000256" key="15">
    <source>
        <dbReference type="ARBA" id="ARBA00023014"/>
    </source>
</evidence>
<gene>
    <name evidence="20" type="ORF">EFK50_19285</name>
</gene>
<dbReference type="CDD" id="cd16917">
    <property type="entry name" value="HATPase_UhpB-NarQ-NarX-like"/>
    <property type="match status" value="1"/>
</dbReference>
<dbReference type="AlphaFoldDB" id="A0A3N0CAY7"/>
<evidence type="ECO:0000256" key="13">
    <source>
        <dbReference type="ARBA" id="ARBA00023004"/>
    </source>
</evidence>
<dbReference type="Gene3D" id="1.20.5.1930">
    <property type="match status" value="1"/>
</dbReference>
<comment type="subcellular location">
    <subcellularLocation>
        <location evidence="3">Cytoplasm</location>
    </subcellularLocation>
</comment>
<evidence type="ECO:0000313" key="21">
    <source>
        <dbReference type="Proteomes" id="UP000267128"/>
    </source>
</evidence>
<dbReference type="EC" id="2.7.13.3" evidence="4"/>
<dbReference type="InterPro" id="IPR050482">
    <property type="entry name" value="Sensor_HK_TwoCompSys"/>
</dbReference>
<protein>
    <recommendedName>
        <fullName evidence="5">Oxygen sensor histidine kinase NreB</fullName>
        <ecNumber evidence="4">2.7.13.3</ecNumber>
    </recommendedName>
    <alternativeName>
        <fullName evidence="17">Nitrogen regulation protein B</fullName>
    </alternativeName>
</protein>
<dbReference type="GO" id="GO:0016020">
    <property type="term" value="C:membrane"/>
    <property type="evidence" value="ECO:0007669"/>
    <property type="project" value="InterPro"/>
</dbReference>
<evidence type="ECO:0000256" key="14">
    <source>
        <dbReference type="ARBA" id="ARBA00023012"/>
    </source>
</evidence>
<evidence type="ECO:0000256" key="6">
    <source>
        <dbReference type="ARBA" id="ARBA00022485"/>
    </source>
</evidence>
<dbReference type="PANTHER" id="PTHR24421:SF10">
    <property type="entry name" value="NITRATE_NITRITE SENSOR PROTEIN NARQ"/>
    <property type="match status" value="1"/>
</dbReference>
<evidence type="ECO:0000256" key="2">
    <source>
        <dbReference type="ARBA" id="ARBA00001966"/>
    </source>
</evidence>
<evidence type="ECO:0000256" key="17">
    <source>
        <dbReference type="ARBA" id="ARBA00030800"/>
    </source>
</evidence>
<dbReference type="RefSeq" id="WP_123229221.1">
    <property type="nucleotide sequence ID" value="NZ_RJSE01000009.1"/>
</dbReference>
<keyword evidence="15" id="KW-0411">Iron-sulfur</keyword>
<dbReference type="EMBL" id="RJSE01000009">
    <property type="protein sequence ID" value="RNL60469.1"/>
    <property type="molecule type" value="Genomic_DNA"/>
</dbReference>
<dbReference type="PANTHER" id="PTHR24421">
    <property type="entry name" value="NITRATE/NITRITE SENSOR PROTEIN NARX-RELATED"/>
    <property type="match status" value="1"/>
</dbReference>
<sequence>MDQTGQRWRLGPRGQVWFDRALVAAILVPVATFPFLLGTSWTVLGVLQAVPLLWRRTHPVAAFAAVAAASAVQPLFLDTPMWTQVAFPIATYSVARYAGTWSSLGALAVGFAGAVVATMVWINGYDGEVTPSTFAPYFVTIATIEVAAWALGTLGRTRQAYVDTLVERGERIAREAAQEVELAAQAERARIAREMHDVVAHGLSVIVVQADGARYAAQQQPELAVDTLERIAGTGREALDEMRRLLGLLRDGDTGTRPQPRLDDLALLIEDARGAGGDVRSSLPALGTEVAPGTALTAYRVVQEALSNVRKHAGPTATTLIDVQVLPGREVVVEVLDDGRGAAVADDGHGLGLVGMRERVLAHGGELETGPRPGGGYRVCARIPG</sequence>
<dbReference type="SUPFAM" id="SSF55874">
    <property type="entry name" value="ATPase domain of HSP90 chaperone/DNA topoisomerase II/histidine kinase"/>
    <property type="match status" value="1"/>
</dbReference>
<evidence type="ECO:0000256" key="5">
    <source>
        <dbReference type="ARBA" id="ARBA00017322"/>
    </source>
</evidence>
<evidence type="ECO:0000256" key="8">
    <source>
        <dbReference type="ARBA" id="ARBA00022553"/>
    </source>
</evidence>
<keyword evidence="9" id="KW-0808">Transferase</keyword>
<keyword evidence="8" id="KW-0597">Phosphoprotein</keyword>
<comment type="cofactor">
    <cofactor evidence="2">
        <name>[4Fe-4S] cluster</name>
        <dbReference type="ChEBI" id="CHEBI:49883"/>
    </cofactor>
</comment>
<evidence type="ECO:0000259" key="19">
    <source>
        <dbReference type="SMART" id="SM00387"/>
    </source>
</evidence>